<dbReference type="GO" id="GO:0006198">
    <property type="term" value="P:cAMP catabolic process"/>
    <property type="evidence" value="ECO:0007669"/>
    <property type="project" value="InterPro"/>
</dbReference>
<dbReference type="Proteomes" id="UP000214646">
    <property type="component" value="Unassembled WGS sequence"/>
</dbReference>
<proteinExistence type="predicted"/>
<dbReference type="InterPro" id="IPR000396">
    <property type="entry name" value="Pdiesterase2"/>
</dbReference>
<dbReference type="SMART" id="SM00849">
    <property type="entry name" value="Lactamase_B"/>
    <property type="match status" value="1"/>
</dbReference>
<dbReference type="EMBL" id="NIDE01000017">
    <property type="protein sequence ID" value="OWK35626.1"/>
    <property type="molecule type" value="Genomic_DNA"/>
</dbReference>
<dbReference type="SUPFAM" id="SSF56281">
    <property type="entry name" value="Metallo-hydrolase/oxidoreductase"/>
    <property type="match status" value="1"/>
</dbReference>
<evidence type="ECO:0000259" key="1">
    <source>
        <dbReference type="SMART" id="SM00849"/>
    </source>
</evidence>
<name>A0A225DE57_9BACT</name>
<keyword evidence="3" id="KW-1185">Reference proteome</keyword>
<dbReference type="Pfam" id="PF02112">
    <property type="entry name" value="PDEase_II"/>
    <property type="match status" value="1"/>
</dbReference>
<dbReference type="InterPro" id="IPR001279">
    <property type="entry name" value="Metallo-B-lactamas"/>
</dbReference>
<accession>A0A225DE57</accession>
<dbReference type="InterPro" id="IPR036866">
    <property type="entry name" value="RibonucZ/Hydroxyglut_hydro"/>
</dbReference>
<evidence type="ECO:0000313" key="3">
    <source>
        <dbReference type="Proteomes" id="UP000214646"/>
    </source>
</evidence>
<evidence type="ECO:0000313" key="2">
    <source>
        <dbReference type="EMBL" id="OWK35626.1"/>
    </source>
</evidence>
<sequence>MVGGGTAGATGFALSTFVIDDVLAVDAGALGWFAAPDRQALIRDVLITHAHIDHVAGLPIFLDNIYGLTAEPPTVHGTEDVLDSLRVHVFNNHLMPDFVRMSLTMRPFLRMQPLYPGEAVHIGPYRIVPFAVDHVVATTAYYIESGEAAMAVVTDTAPVAGLADFLTTGVARFGADPRRLRAVFLEASFPDDLADLAGISKHLTASQFLAIAGEFPPTVAVYAVHIKPRFFDTVRKVIETAGLAHVRAAEPGEVIDLGG</sequence>
<organism evidence="2 3">
    <name type="scientific">Fimbriiglobus ruber</name>
    <dbReference type="NCBI Taxonomy" id="1908690"/>
    <lineage>
        <taxon>Bacteria</taxon>
        <taxon>Pseudomonadati</taxon>
        <taxon>Planctomycetota</taxon>
        <taxon>Planctomycetia</taxon>
        <taxon>Gemmatales</taxon>
        <taxon>Gemmataceae</taxon>
        <taxon>Fimbriiglobus</taxon>
    </lineage>
</organism>
<gene>
    <name evidence="2" type="ORF">FRUB_08189</name>
</gene>
<protein>
    <submittedName>
        <fullName evidence="2">cAMP phosphodiesterases class-II:Metallo-beta-lactamase superfamily</fullName>
    </submittedName>
</protein>
<dbReference type="PRINTS" id="PR00388">
    <property type="entry name" value="PDIESTERASE2"/>
</dbReference>
<reference evidence="3" key="1">
    <citation type="submission" date="2017-06" db="EMBL/GenBank/DDBJ databases">
        <title>Genome analysis of Fimbriiglobus ruber SP5, the first member of the order Planctomycetales with confirmed chitinolytic capability.</title>
        <authorList>
            <person name="Ravin N.V."/>
            <person name="Rakitin A.L."/>
            <person name="Ivanova A.A."/>
            <person name="Beletsky A.V."/>
            <person name="Kulichevskaya I.S."/>
            <person name="Mardanov A.V."/>
            <person name="Dedysh S.N."/>
        </authorList>
    </citation>
    <scope>NUCLEOTIDE SEQUENCE [LARGE SCALE GENOMIC DNA]</scope>
    <source>
        <strain evidence="3">SP5</strain>
    </source>
</reference>
<dbReference type="Gene3D" id="3.60.15.10">
    <property type="entry name" value="Ribonuclease Z/Hydroxyacylglutathione hydrolase-like"/>
    <property type="match status" value="1"/>
</dbReference>
<feature type="domain" description="Metallo-beta-lactamase" evidence="1">
    <location>
        <begin position="13"/>
        <end position="202"/>
    </location>
</feature>
<dbReference type="AlphaFoldDB" id="A0A225DE57"/>
<dbReference type="GO" id="GO:0004115">
    <property type="term" value="F:3',5'-cyclic-AMP phosphodiesterase activity"/>
    <property type="evidence" value="ECO:0007669"/>
    <property type="project" value="InterPro"/>
</dbReference>
<comment type="caution">
    <text evidence="2">The sequence shown here is derived from an EMBL/GenBank/DDBJ whole genome shotgun (WGS) entry which is preliminary data.</text>
</comment>